<evidence type="ECO:0000313" key="4">
    <source>
        <dbReference type="Proteomes" id="UP000650467"/>
    </source>
</evidence>
<dbReference type="Pfam" id="PF00583">
    <property type="entry name" value="Acetyltransf_1"/>
    <property type="match status" value="1"/>
</dbReference>
<sequence length="737" mass="74097">MLPRLDTLASAGLKYKACQGLAPTAPALHHGTPGPAALRHAGPGVAGTAPLPATLPAALPAAGARPRPVAARNPRVAPRASSGAGAAADGAARGSSGQLRVPRPPPPGAAAPPQVAVVSYADNPTLARQAVEAMASAFVDDPSTTYFCRPGKAVEFYRSILNCVLDWYPTARQLVCTVPSPDAAAIAYVYPRASGLDGWRRLARGGLAPLLWVRLGRVVQGMDASDYFEGQREDFFKAHGPYLYISVMGTRPDQQGRGLGSALLGFLCDRADGAGLPAYIEATSARNMALYRRFGFRLLQEWRANPDMPYTYVMWRPAAAVPEDDDASQDAAAAAAAAAAPSGLGRIAGAVWQSSQQAQAQAQAGSGAAAAAAAAAAAVADRDAAAALFGPRADMMLAGAALAAAAAGAGRDTPAQRRVARSAEELWAAAALRRRSRFARVRQEQQAARQQRTREREQQRELAWEVQEYRQYEYVDAGTWGYWPLWTSEDWAAEAEAAPPPKQARPYDAGGGDNGSTPVDLGPDGGCSQPHVSRRGIDSGDEDRGGGDDDSGGADDEPARAAVPSSSVGRAAANVTAMGQQQLLPPDGAAEQGGLWLEDAGAHGGGSSGGEADGSSSAGGVASGSWWPGGGGSVWPGGGSGGGAGDHASTTDAHGAAEASSSSTGGGGVGSWFSGWGGHGAGHADNGDGSSTGGGGGSWSWPDFGGSTGDGGDGGGGGGDSGGGGGDGGGDGGDGGD</sequence>
<dbReference type="EMBL" id="JAEHOC010000002">
    <property type="protein sequence ID" value="KAG2444266.1"/>
    <property type="molecule type" value="Genomic_DNA"/>
</dbReference>
<feature type="region of interest" description="Disordered" evidence="1">
    <location>
        <begin position="597"/>
        <end position="737"/>
    </location>
</feature>
<dbReference type="Proteomes" id="UP000650467">
    <property type="component" value="Unassembled WGS sequence"/>
</dbReference>
<feature type="compositionally biased region" description="Gly residues" evidence="1">
    <location>
        <begin position="627"/>
        <end position="645"/>
    </location>
</feature>
<evidence type="ECO:0000256" key="1">
    <source>
        <dbReference type="SAM" id="MobiDB-lite"/>
    </source>
</evidence>
<dbReference type="InterPro" id="IPR052523">
    <property type="entry name" value="Trichothecene_AcTrans"/>
</dbReference>
<dbReference type="PANTHER" id="PTHR42791">
    <property type="entry name" value="GNAT FAMILY ACETYLTRANSFERASE"/>
    <property type="match status" value="1"/>
</dbReference>
<reference evidence="3" key="1">
    <citation type="journal article" date="2020" name="bioRxiv">
        <title>Comparative genomics of Chlamydomonas.</title>
        <authorList>
            <person name="Craig R.J."/>
            <person name="Hasan A.R."/>
            <person name="Ness R.W."/>
            <person name="Keightley P.D."/>
        </authorList>
    </citation>
    <scope>NUCLEOTIDE SEQUENCE</scope>
    <source>
        <strain evidence="3">SAG 7.73</strain>
    </source>
</reference>
<accession>A0A835WBC5</accession>
<dbReference type="PROSITE" id="PS51186">
    <property type="entry name" value="GNAT"/>
    <property type="match status" value="1"/>
</dbReference>
<feature type="compositionally biased region" description="Low complexity" evidence="1">
    <location>
        <begin position="646"/>
        <end position="663"/>
    </location>
</feature>
<feature type="region of interest" description="Disordered" evidence="1">
    <location>
        <begin position="64"/>
        <end position="113"/>
    </location>
</feature>
<dbReference type="PANTHER" id="PTHR42791:SF1">
    <property type="entry name" value="N-ACETYLTRANSFERASE DOMAIN-CONTAINING PROTEIN"/>
    <property type="match status" value="1"/>
</dbReference>
<organism evidence="3 4">
    <name type="scientific">Chlamydomonas incerta</name>
    <dbReference type="NCBI Taxonomy" id="51695"/>
    <lineage>
        <taxon>Eukaryota</taxon>
        <taxon>Viridiplantae</taxon>
        <taxon>Chlorophyta</taxon>
        <taxon>core chlorophytes</taxon>
        <taxon>Chlorophyceae</taxon>
        <taxon>CS clade</taxon>
        <taxon>Chlamydomonadales</taxon>
        <taxon>Chlamydomonadaceae</taxon>
        <taxon>Chlamydomonas</taxon>
    </lineage>
</organism>
<feature type="domain" description="N-acetyltransferase" evidence="2">
    <location>
        <begin position="173"/>
        <end position="319"/>
    </location>
</feature>
<dbReference type="InterPro" id="IPR000182">
    <property type="entry name" value="GNAT_dom"/>
</dbReference>
<feature type="compositionally biased region" description="Gly residues" evidence="1">
    <location>
        <begin position="664"/>
        <end position="681"/>
    </location>
</feature>
<protein>
    <recommendedName>
        <fullName evidence="2">N-acetyltransferase domain-containing protein</fullName>
    </recommendedName>
</protein>
<feature type="region of interest" description="Disordered" evidence="1">
    <location>
        <begin position="495"/>
        <end position="570"/>
    </location>
</feature>
<dbReference type="InterPro" id="IPR016181">
    <property type="entry name" value="Acyl_CoA_acyltransferase"/>
</dbReference>
<feature type="compositionally biased region" description="Low complexity" evidence="1">
    <location>
        <begin position="613"/>
        <end position="626"/>
    </location>
</feature>
<evidence type="ECO:0000313" key="3">
    <source>
        <dbReference type="EMBL" id="KAG2444266.1"/>
    </source>
</evidence>
<keyword evidence="4" id="KW-1185">Reference proteome</keyword>
<feature type="compositionally biased region" description="Gly residues" evidence="1">
    <location>
        <begin position="602"/>
        <end position="612"/>
    </location>
</feature>
<dbReference type="Gene3D" id="3.40.630.30">
    <property type="match status" value="1"/>
</dbReference>
<name>A0A835WBC5_CHLIN</name>
<comment type="caution">
    <text evidence="3">The sequence shown here is derived from an EMBL/GenBank/DDBJ whole genome shotgun (WGS) entry which is preliminary data.</text>
</comment>
<dbReference type="GO" id="GO:0016747">
    <property type="term" value="F:acyltransferase activity, transferring groups other than amino-acyl groups"/>
    <property type="evidence" value="ECO:0007669"/>
    <property type="project" value="InterPro"/>
</dbReference>
<feature type="compositionally biased region" description="Gly residues" evidence="1">
    <location>
        <begin position="706"/>
        <end position="737"/>
    </location>
</feature>
<dbReference type="AlphaFoldDB" id="A0A835WBC5"/>
<dbReference type="OrthoDB" id="545632at2759"/>
<gene>
    <name evidence="3" type="ORF">HXX76_001023</name>
</gene>
<dbReference type="SUPFAM" id="SSF55729">
    <property type="entry name" value="Acyl-CoA N-acyltransferases (Nat)"/>
    <property type="match status" value="1"/>
</dbReference>
<evidence type="ECO:0000259" key="2">
    <source>
        <dbReference type="PROSITE" id="PS51186"/>
    </source>
</evidence>
<feature type="compositionally biased region" description="Low complexity" evidence="1">
    <location>
        <begin position="64"/>
        <end position="97"/>
    </location>
</feature>
<proteinExistence type="predicted"/>
<feature type="compositionally biased region" description="Basic and acidic residues" evidence="1">
    <location>
        <begin position="535"/>
        <end position="547"/>
    </location>
</feature>
<dbReference type="CDD" id="cd04301">
    <property type="entry name" value="NAT_SF"/>
    <property type="match status" value="1"/>
</dbReference>